<evidence type="ECO:0000259" key="2">
    <source>
        <dbReference type="Pfam" id="PF05036"/>
    </source>
</evidence>
<comment type="caution">
    <text evidence="3">The sequence shown here is derived from an EMBL/GenBank/DDBJ whole genome shotgun (WGS) entry which is preliminary data.</text>
</comment>
<evidence type="ECO:0000313" key="3">
    <source>
        <dbReference type="EMBL" id="KTD64977.1"/>
    </source>
</evidence>
<dbReference type="GO" id="GO:0042834">
    <property type="term" value="F:peptidoglycan binding"/>
    <property type="evidence" value="ECO:0007669"/>
    <property type="project" value="InterPro"/>
</dbReference>
<dbReference type="PROSITE" id="PS51257">
    <property type="entry name" value="PROKAR_LIPOPROTEIN"/>
    <property type="match status" value="1"/>
</dbReference>
<dbReference type="Pfam" id="PF05036">
    <property type="entry name" value="SPOR"/>
    <property type="match status" value="1"/>
</dbReference>
<keyword evidence="1" id="KW-0732">Signal</keyword>
<dbReference type="Proteomes" id="UP000054600">
    <property type="component" value="Unassembled WGS sequence"/>
</dbReference>
<accession>A0A0W0Z788</accession>
<sequence length="177" mass="19864">MNNKIKLMGIGLCALGLSSCMAYDDNYTSYQTYAYDQYQLYPQNDYRLTNYGYQNPPSSQGSVSVPDSYHVGEFHSPVSFKDRDRNWVSSQNPQGYTIEVGEGEKASQVAQKLYKTPKNDRMAQIKYQRNGKAYYKGVYGTYDSPEAAQKALDALPAEIKQGAGIKSWGSVQSNLNE</sequence>
<dbReference type="OrthoDB" id="5653957at2"/>
<organism evidence="3 4">
    <name type="scientific">Legionella shakespearei DSM 23087</name>
    <dbReference type="NCBI Taxonomy" id="1122169"/>
    <lineage>
        <taxon>Bacteria</taxon>
        <taxon>Pseudomonadati</taxon>
        <taxon>Pseudomonadota</taxon>
        <taxon>Gammaproteobacteria</taxon>
        <taxon>Legionellales</taxon>
        <taxon>Legionellaceae</taxon>
        <taxon>Legionella</taxon>
    </lineage>
</organism>
<evidence type="ECO:0000313" key="4">
    <source>
        <dbReference type="Proteomes" id="UP000054600"/>
    </source>
</evidence>
<proteinExistence type="predicted"/>
<evidence type="ECO:0000256" key="1">
    <source>
        <dbReference type="SAM" id="SignalP"/>
    </source>
</evidence>
<dbReference type="RefSeq" id="WP_018575867.1">
    <property type="nucleotide sequence ID" value="NZ_KB892381.1"/>
</dbReference>
<feature type="chain" id="PRO_5006918337" description="SPOR domain-containing protein" evidence="1">
    <location>
        <begin position="23"/>
        <end position="177"/>
    </location>
</feature>
<dbReference type="InterPro" id="IPR036680">
    <property type="entry name" value="SPOR-like_sf"/>
</dbReference>
<name>A0A0W0Z788_9GAMM</name>
<keyword evidence="4" id="KW-1185">Reference proteome</keyword>
<dbReference type="InterPro" id="IPR007730">
    <property type="entry name" value="SPOR-like_dom"/>
</dbReference>
<feature type="domain" description="SPOR" evidence="2">
    <location>
        <begin position="93"/>
        <end position="158"/>
    </location>
</feature>
<protein>
    <recommendedName>
        <fullName evidence="2">SPOR domain-containing protein</fullName>
    </recommendedName>
</protein>
<gene>
    <name evidence="3" type="ORF">Lsha_0346</name>
</gene>
<dbReference type="AlphaFoldDB" id="A0A0W0Z788"/>
<dbReference type="Gene3D" id="3.30.70.1070">
    <property type="entry name" value="Sporulation related repeat"/>
    <property type="match status" value="1"/>
</dbReference>
<dbReference type="eggNOG" id="COG3266">
    <property type="taxonomic scope" value="Bacteria"/>
</dbReference>
<feature type="signal peptide" evidence="1">
    <location>
        <begin position="1"/>
        <end position="22"/>
    </location>
</feature>
<reference evidence="3 4" key="1">
    <citation type="submission" date="2015-11" db="EMBL/GenBank/DDBJ databases">
        <title>Genomic analysis of 38 Legionella species identifies large and diverse effector repertoires.</title>
        <authorList>
            <person name="Burstein D."/>
            <person name="Amaro F."/>
            <person name="Zusman T."/>
            <person name="Lifshitz Z."/>
            <person name="Cohen O."/>
            <person name="Gilbert J.A."/>
            <person name="Pupko T."/>
            <person name="Shuman H.A."/>
            <person name="Segal G."/>
        </authorList>
    </citation>
    <scope>NUCLEOTIDE SEQUENCE [LARGE SCALE GENOMIC DNA]</scope>
    <source>
        <strain evidence="3 4">ATCC 49655</strain>
    </source>
</reference>
<dbReference type="EMBL" id="LNYW01000016">
    <property type="protein sequence ID" value="KTD64977.1"/>
    <property type="molecule type" value="Genomic_DNA"/>
</dbReference>
<dbReference type="PATRIC" id="fig|1122169.6.peg.392"/>